<proteinExistence type="predicted"/>
<dbReference type="Pfam" id="PF00076">
    <property type="entry name" value="RRM_1"/>
    <property type="match status" value="1"/>
</dbReference>
<dbReference type="InterPro" id="IPR000504">
    <property type="entry name" value="RRM_dom"/>
</dbReference>
<evidence type="ECO:0000313" key="5">
    <source>
        <dbReference type="Proteomes" id="UP001610444"/>
    </source>
</evidence>
<dbReference type="EMBL" id="JBFXLR010000047">
    <property type="protein sequence ID" value="KAL2843278.1"/>
    <property type="molecule type" value="Genomic_DNA"/>
</dbReference>
<name>A0ABR4JTA9_9EURO</name>
<dbReference type="PROSITE" id="PS50102">
    <property type="entry name" value="RRM"/>
    <property type="match status" value="1"/>
</dbReference>
<dbReference type="InterPro" id="IPR012677">
    <property type="entry name" value="Nucleotide-bd_a/b_plait_sf"/>
</dbReference>
<feature type="domain" description="RRM" evidence="3">
    <location>
        <begin position="3"/>
        <end position="81"/>
    </location>
</feature>
<dbReference type="SUPFAM" id="SSF54928">
    <property type="entry name" value="RNA-binding domain, RBD"/>
    <property type="match status" value="1"/>
</dbReference>
<dbReference type="RefSeq" id="XP_070895551.1">
    <property type="nucleotide sequence ID" value="XM_071041266.1"/>
</dbReference>
<organism evidence="4 5">
    <name type="scientific">Aspergillus pseudodeflectus</name>
    <dbReference type="NCBI Taxonomy" id="176178"/>
    <lineage>
        <taxon>Eukaryota</taxon>
        <taxon>Fungi</taxon>
        <taxon>Dikarya</taxon>
        <taxon>Ascomycota</taxon>
        <taxon>Pezizomycotina</taxon>
        <taxon>Eurotiomycetes</taxon>
        <taxon>Eurotiomycetidae</taxon>
        <taxon>Eurotiales</taxon>
        <taxon>Aspergillaceae</taxon>
        <taxon>Aspergillus</taxon>
        <taxon>Aspergillus subgen. Nidulantes</taxon>
    </lineage>
</organism>
<dbReference type="Proteomes" id="UP001610444">
    <property type="component" value="Unassembled WGS sequence"/>
</dbReference>
<reference evidence="4 5" key="1">
    <citation type="submission" date="2024-07" db="EMBL/GenBank/DDBJ databases">
        <title>Section-level genome sequencing and comparative genomics of Aspergillus sections Usti and Cavernicolus.</title>
        <authorList>
            <consortium name="Lawrence Berkeley National Laboratory"/>
            <person name="Nybo J.L."/>
            <person name="Vesth T.C."/>
            <person name="Theobald S."/>
            <person name="Frisvad J.C."/>
            <person name="Larsen T.O."/>
            <person name="Kjaerboelling I."/>
            <person name="Rothschild-Mancinelli K."/>
            <person name="Lyhne E.K."/>
            <person name="Kogle M.E."/>
            <person name="Barry K."/>
            <person name="Clum A."/>
            <person name="Na H."/>
            <person name="Ledsgaard L."/>
            <person name="Lin J."/>
            <person name="Lipzen A."/>
            <person name="Kuo A."/>
            <person name="Riley R."/>
            <person name="Mondo S."/>
            <person name="LaButti K."/>
            <person name="Haridas S."/>
            <person name="Pangalinan J."/>
            <person name="Salamov A.A."/>
            <person name="Simmons B.A."/>
            <person name="Magnuson J.K."/>
            <person name="Chen J."/>
            <person name="Drula E."/>
            <person name="Henrissat B."/>
            <person name="Wiebenga A."/>
            <person name="Lubbers R.J."/>
            <person name="Gomes A.C."/>
            <person name="Macurrencykelacurrency M.R."/>
            <person name="Stajich J."/>
            <person name="Grigoriev I.V."/>
            <person name="Mortensen U.H."/>
            <person name="De vries R.P."/>
            <person name="Baker S.E."/>
            <person name="Andersen M.R."/>
        </authorList>
    </citation>
    <scope>NUCLEOTIDE SEQUENCE [LARGE SCALE GENOMIC DNA]</scope>
    <source>
        <strain evidence="4 5">CBS 756.74</strain>
    </source>
</reference>
<keyword evidence="5" id="KW-1185">Reference proteome</keyword>
<dbReference type="InterPro" id="IPR052462">
    <property type="entry name" value="SLIRP/GR-RBP-like"/>
</dbReference>
<dbReference type="SMART" id="SM00360">
    <property type="entry name" value="RRM"/>
    <property type="match status" value="1"/>
</dbReference>
<dbReference type="PANTHER" id="PTHR48027">
    <property type="entry name" value="HETEROGENEOUS NUCLEAR RIBONUCLEOPROTEIN 87F-RELATED"/>
    <property type="match status" value="1"/>
</dbReference>
<gene>
    <name evidence="4" type="ORF">BJX68DRAFT_244205</name>
</gene>
<keyword evidence="1 2" id="KW-0694">RNA-binding</keyword>
<sequence>MGSKLYVANLSFETTAEDLTSAFGNYGYVTKSVIEKDKETDRSRGFGFVTMSTTQEAEAAIDGLDHQDLRGKPLKVNIARR</sequence>
<evidence type="ECO:0000256" key="1">
    <source>
        <dbReference type="ARBA" id="ARBA00022884"/>
    </source>
</evidence>
<evidence type="ECO:0000313" key="4">
    <source>
        <dbReference type="EMBL" id="KAL2843278.1"/>
    </source>
</evidence>
<evidence type="ECO:0000259" key="3">
    <source>
        <dbReference type="PROSITE" id="PS50102"/>
    </source>
</evidence>
<evidence type="ECO:0000256" key="2">
    <source>
        <dbReference type="PROSITE-ProRule" id="PRU00176"/>
    </source>
</evidence>
<dbReference type="Gene3D" id="3.30.70.330">
    <property type="match status" value="1"/>
</dbReference>
<dbReference type="GeneID" id="98156430"/>
<comment type="caution">
    <text evidence="4">The sequence shown here is derived from an EMBL/GenBank/DDBJ whole genome shotgun (WGS) entry which is preliminary data.</text>
</comment>
<protein>
    <submittedName>
        <fullName evidence="4">RNA-binding domain-containing protein</fullName>
    </submittedName>
</protein>
<accession>A0ABR4JTA9</accession>
<dbReference type="InterPro" id="IPR035979">
    <property type="entry name" value="RBD_domain_sf"/>
</dbReference>